<accession>A0AAV2NUI8</accession>
<sequence>MFESSNLNFNSFPLSKANEIQHLKLQTRMVEKQIEDLQKQYNRDLINFQNMIFKMHSMKQKLHSGNRLLKKLDCL</sequence>
<evidence type="ECO:0000313" key="2">
    <source>
        <dbReference type="Proteomes" id="UP001497644"/>
    </source>
</evidence>
<name>A0AAV2NUI8_9HYME</name>
<evidence type="ECO:0000313" key="1">
    <source>
        <dbReference type="EMBL" id="CAL1684200.1"/>
    </source>
</evidence>
<gene>
    <name evidence="1" type="ORF">LPLAT_LOCUS9874</name>
</gene>
<proteinExistence type="predicted"/>
<dbReference type="AlphaFoldDB" id="A0AAV2NUI8"/>
<keyword evidence="2" id="KW-1185">Reference proteome</keyword>
<protein>
    <submittedName>
        <fullName evidence="1">Uncharacterized protein</fullName>
    </submittedName>
</protein>
<dbReference type="EMBL" id="OZ034828">
    <property type="protein sequence ID" value="CAL1684200.1"/>
    <property type="molecule type" value="Genomic_DNA"/>
</dbReference>
<reference evidence="1" key="1">
    <citation type="submission" date="2024-04" db="EMBL/GenBank/DDBJ databases">
        <authorList>
            <consortium name="Molecular Ecology Group"/>
        </authorList>
    </citation>
    <scope>NUCLEOTIDE SEQUENCE</scope>
</reference>
<dbReference type="Proteomes" id="UP001497644">
    <property type="component" value="Chromosome 5"/>
</dbReference>
<organism evidence="1 2">
    <name type="scientific">Lasius platythorax</name>
    <dbReference type="NCBI Taxonomy" id="488582"/>
    <lineage>
        <taxon>Eukaryota</taxon>
        <taxon>Metazoa</taxon>
        <taxon>Ecdysozoa</taxon>
        <taxon>Arthropoda</taxon>
        <taxon>Hexapoda</taxon>
        <taxon>Insecta</taxon>
        <taxon>Pterygota</taxon>
        <taxon>Neoptera</taxon>
        <taxon>Endopterygota</taxon>
        <taxon>Hymenoptera</taxon>
        <taxon>Apocrita</taxon>
        <taxon>Aculeata</taxon>
        <taxon>Formicoidea</taxon>
        <taxon>Formicidae</taxon>
        <taxon>Formicinae</taxon>
        <taxon>Lasius</taxon>
        <taxon>Lasius</taxon>
    </lineage>
</organism>